<reference evidence="2 3" key="1">
    <citation type="submission" date="2014-03" db="EMBL/GenBank/DDBJ databases">
        <title>Bradyrhizobium valentinum sp. nov., isolated from effective nodules of Lupinus mariae-josephae, a lupine endemic of basic-lime soils in Eastern Spain.</title>
        <authorList>
            <person name="Duran D."/>
            <person name="Rey L."/>
            <person name="Navarro A."/>
            <person name="Busquets A."/>
            <person name="Imperial J."/>
            <person name="Ruiz-Argueso T."/>
        </authorList>
    </citation>
    <scope>NUCLEOTIDE SEQUENCE [LARGE SCALE GENOMIC DNA]</scope>
    <source>
        <strain evidence="2 3">LmjM3</strain>
    </source>
</reference>
<keyword evidence="1" id="KW-0472">Membrane</keyword>
<comment type="caution">
    <text evidence="2">The sequence shown here is derived from an EMBL/GenBank/DDBJ whole genome shotgun (WGS) entry which is preliminary data.</text>
</comment>
<protein>
    <submittedName>
        <fullName evidence="2">Uncharacterized protein</fullName>
    </submittedName>
</protein>
<accession>A0A0R3L7Z7</accession>
<dbReference type="Proteomes" id="UP000051913">
    <property type="component" value="Unassembled WGS sequence"/>
</dbReference>
<proteinExistence type="predicted"/>
<sequence>MNVHTRRRGDLLPVILTVIVAVVGTAGILKNLRPGNDSQGDDARMITSAAVSRVGAIEILSEPPAGRR</sequence>
<keyword evidence="1" id="KW-0812">Transmembrane</keyword>
<feature type="transmembrane region" description="Helical" evidence="1">
    <location>
        <begin position="12"/>
        <end position="29"/>
    </location>
</feature>
<keyword evidence="3" id="KW-1185">Reference proteome</keyword>
<evidence type="ECO:0000313" key="2">
    <source>
        <dbReference type="EMBL" id="KRR03326.1"/>
    </source>
</evidence>
<gene>
    <name evidence="2" type="ORF">CP49_09825</name>
</gene>
<evidence type="ECO:0000313" key="3">
    <source>
        <dbReference type="Proteomes" id="UP000051913"/>
    </source>
</evidence>
<keyword evidence="1" id="KW-1133">Transmembrane helix</keyword>
<organism evidence="2 3">
    <name type="scientific">Bradyrhizobium valentinum</name>
    <dbReference type="NCBI Taxonomy" id="1518501"/>
    <lineage>
        <taxon>Bacteria</taxon>
        <taxon>Pseudomonadati</taxon>
        <taxon>Pseudomonadota</taxon>
        <taxon>Alphaproteobacteria</taxon>
        <taxon>Hyphomicrobiales</taxon>
        <taxon>Nitrobacteraceae</taxon>
        <taxon>Bradyrhizobium</taxon>
    </lineage>
</organism>
<evidence type="ECO:0000256" key="1">
    <source>
        <dbReference type="SAM" id="Phobius"/>
    </source>
</evidence>
<dbReference type="EMBL" id="LLXX01000141">
    <property type="protein sequence ID" value="KRR03326.1"/>
    <property type="molecule type" value="Genomic_DNA"/>
</dbReference>
<dbReference type="AlphaFoldDB" id="A0A0R3L7Z7"/>
<name>A0A0R3L7Z7_9BRAD</name>